<feature type="coiled-coil region" evidence="1">
    <location>
        <begin position="97"/>
        <end position="152"/>
    </location>
</feature>
<accession>A0A1Y2PH32</accession>
<organism evidence="3 4">
    <name type="scientific">Tenacibaculum holothuriorum</name>
    <dbReference type="NCBI Taxonomy" id="1635173"/>
    <lineage>
        <taxon>Bacteria</taxon>
        <taxon>Pseudomonadati</taxon>
        <taxon>Bacteroidota</taxon>
        <taxon>Flavobacteriia</taxon>
        <taxon>Flavobacteriales</taxon>
        <taxon>Flavobacteriaceae</taxon>
        <taxon>Tenacibaculum</taxon>
    </lineage>
</organism>
<dbReference type="RefSeq" id="WP_086029803.1">
    <property type="nucleotide sequence ID" value="NZ_LAPZ01000002.1"/>
</dbReference>
<evidence type="ECO:0000256" key="1">
    <source>
        <dbReference type="SAM" id="Coils"/>
    </source>
</evidence>
<dbReference type="InParanoid" id="A0A1Y2PH32"/>
<keyword evidence="2" id="KW-0812">Transmembrane</keyword>
<dbReference type="EMBL" id="LAPZ01000002">
    <property type="protein sequence ID" value="OSY88988.1"/>
    <property type="molecule type" value="Genomic_DNA"/>
</dbReference>
<dbReference type="OrthoDB" id="1435895at2"/>
<reference evidence="3 4" key="1">
    <citation type="submission" date="2015-03" db="EMBL/GenBank/DDBJ databases">
        <title>Genome sequence of Tenacibaculum sp. S2-2, isolated from intestinal microbiota of sea cucumber, Apostichopus japonicas.</title>
        <authorList>
            <person name="Shao Z."/>
            <person name="Wang L."/>
            <person name="Li X."/>
        </authorList>
    </citation>
    <scope>NUCLEOTIDE SEQUENCE [LARGE SCALE GENOMIC DNA]</scope>
    <source>
        <strain evidence="3 4">S2-2</strain>
    </source>
</reference>
<proteinExistence type="predicted"/>
<name>A0A1Y2PH32_9FLAO</name>
<keyword evidence="2" id="KW-0472">Membrane</keyword>
<dbReference type="STRING" id="1635173.WH52_04825"/>
<evidence type="ECO:0000313" key="3">
    <source>
        <dbReference type="EMBL" id="OSY88988.1"/>
    </source>
</evidence>
<protein>
    <submittedName>
        <fullName evidence="3">Uncharacterized protein</fullName>
    </submittedName>
</protein>
<evidence type="ECO:0000313" key="4">
    <source>
        <dbReference type="Proteomes" id="UP000194221"/>
    </source>
</evidence>
<keyword evidence="4" id="KW-1185">Reference proteome</keyword>
<evidence type="ECO:0000256" key="2">
    <source>
        <dbReference type="SAM" id="Phobius"/>
    </source>
</evidence>
<dbReference type="Proteomes" id="UP000194221">
    <property type="component" value="Unassembled WGS sequence"/>
</dbReference>
<gene>
    <name evidence="3" type="ORF">WH52_04825</name>
</gene>
<keyword evidence="2" id="KW-1133">Transmembrane helix</keyword>
<sequence length="171" mass="20423">MKQDIRTLFKDIDSNEKELPKNHRDDFIIKLNKNSSSKRKLTKFIAAASVLLIFSLFLFWNSDEKQEPTHQLITHVKQIEDEYLQNIDTEWNRFIELTNDQKLISKYKVRLDKLSNEYSKISADFSKNPNNINILEKLINNLKYRLQILKDIKEHINLLNQKNNTYETIIL</sequence>
<feature type="transmembrane region" description="Helical" evidence="2">
    <location>
        <begin position="41"/>
        <end position="60"/>
    </location>
</feature>
<comment type="caution">
    <text evidence="3">The sequence shown here is derived from an EMBL/GenBank/DDBJ whole genome shotgun (WGS) entry which is preliminary data.</text>
</comment>
<dbReference type="AlphaFoldDB" id="A0A1Y2PH32"/>
<keyword evidence="1" id="KW-0175">Coiled coil</keyword>